<evidence type="ECO:0000256" key="1">
    <source>
        <dbReference type="ARBA" id="ARBA00000085"/>
    </source>
</evidence>
<accession>A0A892IF98</accession>
<evidence type="ECO:0000256" key="2">
    <source>
        <dbReference type="ARBA" id="ARBA00012438"/>
    </source>
</evidence>
<dbReference type="SUPFAM" id="SSF55874">
    <property type="entry name" value="ATPase domain of HSP90 chaperone/DNA topoisomerase II/histidine kinase"/>
    <property type="match status" value="1"/>
</dbReference>
<evidence type="ECO:0000256" key="6">
    <source>
        <dbReference type="ARBA" id="ARBA00022777"/>
    </source>
</evidence>
<dbReference type="EC" id="2.7.13.3" evidence="2"/>
<evidence type="ECO:0000256" key="7">
    <source>
        <dbReference type="ARBA" id="ARBA00022840"/>
    </source>
</evidence>
<feature type="domain" description="Histidine kinase" evidence="10">
    <location>
        <begin position="203"/>
        <end position="420"/>
    </location>
</feature>
<dbReference type="InterPro" id="IPR036890">
    <property type="entry name" value="HATPase_C_sf"/>
</dbReference>
<evidence type="ECO:0000313" key="12">
    <source>
        <dbReference type="Proteomes" id="UP000625568"/>
    </source>
</evidence>
<keyword evidence="7" id="KW-0067">ATP-binding</keyword>
<dbReference type="SUPFAM" id="SSF55785">
    <property type="entry name" value="PYP-like sensor domain (PAS domain)"/>
    <property type="match status" value="1"/>
</dbReference>
<dbReference type="RefSeq" id="WP_035975608.1">
    <property type="nucleotide sequence ID" value="NZ_CABVPR010000007.1"/>
</dbReference>
<keyword evidence="5" id="KW-0547">Nucleotide-binding</keyword>
<dbReference type="Pfam" id="PF02518">
    <property type="entry name" value="HATPase_c"/>
    <property type="match status" value="1"/>
</dbReference>
<dbReference type="InterPro" id="IPR035965">
    <property type="entry name" value="PAS-like_dom_sf"/>
</dbReference>
<evidence type="ECO:0000256" key="3">
    <source>
        <dbReference type="ARBA" id="ARBA00022553"/>
    </source>
</evidence>
<dbReference type="InterPro" id="IPR004358">
    <property type="entry name" value="Sig_transdc_His_kin-like_C"/>
</dbReference>
<dbReference type="Gene3D" id="1.10.287.130">
    <property type="match status" value="1"/>
</dbReference>
<gene>
    <name evidence="11" type="ORF">I6K02_27335</name>
</gene>
<evidence type="ECO:0000256" key="4">
    <source>
        <dbReference type="ARBA" id="ARBA00022679"/>
    </source>
</evidence>
<comment type="catalytic activity">
    <reaction evidence="1">
        <text>ATP + protein L-histidine = ADP + protein N-phospho-L-histidine.</text>
        <dbReference type="EC" id="2.7.13.3"/>
    </reaction>
</comment>
<dbReference type="InterPro" id="IPR003594">
    <property type="entry name" value="HATPase_dom"/>
</dbReference>
<reference evidence="11 12" key="1">
    <citation type="submission" date="2021-02" db="EMBL/GenBank/DDBJ databases">
        <title>FDA dAtabase for Regulatory Grade micrObial Sequences (FDA-ARGOS): Supporting development and validation of Infectious Disease Dx tests.</title>
        <authorList>
            <person name="Minogue T."/>
            <person name="Wolcott M."/>
            <person name="Wasieloski L."/>
            <person name="Aguilar W."/>
            <person name="Moore D."/>
            <person name="Jaissle J."/>
            <person name="Tallon L."/>
            <person name="Sadzewicz L."/>
            <person name="Zhao X."/>
            <person name="Boylan J."/>
            <person name="Ott S."/>
            <person name="Bowen H."/>
            <person name="Vavikolanu K."/>
            <person name="Mehta A."/>
            <person name="Aluvathingal J."/>
            <person name="Nadendla S."/>
            <person name="Yan Y."/>
            <person name="Sichtig H."/>
        </authorList>
    </citation>
    <scope>NUCLEOTIDE SEQUENCE [LARGE SCALE GENOMIC DNA]</scope>
    <source>
        <strain evidence="11 12">FDAARGOS_1272</strain>
    </source>
</reference>
<dbReference type="PANTHER" id="PTHR43065">
    <property type="entry name" value="SENSOR HISTIDINE KINASE"/>
    <property type="match status" value="1"/>
</dbReference>
<protein>
    <recommendedName>
        <fullName evidence="2">histidine kinase</fullName>
        <ecNumber evidence="2">2.7.13.3</ecNumber>
    </recommendedName>
</protein>
<organism evidence="11 12">
    <name type="scientific">Burkholderia dolosa</name>
    <dbReference type="NCBI Taxonomy" id="152500"/>
    <lineage>
        <taxon>Bacteria</taxon>
        <taxon>Pseudomonadati</taxon>
        <taxon>Pseudomonadota</taxon>
        <taxon>Betaproteobacteria</taxon>
        <taxon>Burkholderiales</taxon>
        <taxon>Burkholderiaceae</taxon>
        <taxon>Burkholderia</taxon>
        <taxon>Burkholderia cepacia complex</taxon>
    </lineage>
</organism>
<dbReference type="SUPFAM" id="SSF47384">
    <property type="entry name" value="Homodimeric domain of signal transducing histidine kinase"/>
    <property type="match status" value="1"/>
</dbReference>
<keyword evidence="4" id="KW-0808">Transferase</keyword>
<proteinExistence type="predicted"/>
<dbReference type="GO" id="GO:0005524">
    <property type="term" value="F:ATP binding"/>
    <property type="evidence" value="ECO:0007669"/>
    <property type="project" value="UniProtKB-KW"/>
</dbReference>
<evidence type="ECO:0000256" key="8">
    <source>
        <dbReference type="ARBA" id="ARBA00023012"/>
    </source>
</evidence>
<dbReference type="PROSITE" id="PS50109">
    <property type="entry name" value="HIS_KIN"/>
    <property type="match status" value="1"/>
</dbReference>
<sequence>MNEPHAATGSIRDRETRAADDRAAADDARVDALFRSAPIPILIEDWSGIKRWIDTLKARGVTDLEAYLDAHPDVIDEVRRLHAFVDANDATLALFDAQSKDAFFAAAQRLLPASRLSNSQVLHAMFEGRSSCQGERTLATLSGRKVPIVWRCALPADDDAYRRLHFYAFDVTEYKENSERLDALRAQLARTARASMMGQLVASITHEIGQPLGAIRTALDAAVRWLDRAEPNVAEATAAFRHASRWTDDMANICRRLRGFLAGAPVEAVALDCAEVVASAMQLIASEAGTHGIALGSEVAPGTTAHADRIQLQQVLTNLLINGIHAIDATRDDGRERRLHVRAGRYDDTHTLFEVADTGCGIASTPPDAIFQPFSSTKRDGMGMGLPISKSIVEAHGGAIWIGDTGAHGTRFCFTLPSAPRANGSTADAAQRDRRQGAQ</sequence>
<dbReference type="InterPro" id="IPR036097">
    <property type="entry name" value="HisK_dim/P_sf"/>
</dbReference>
<feature type="compositionally biased region" description="Basic and acidic residues" evidence="9">
    <location>
        <begin position="11"/>
        <end position="23"/>
    </location>
</feature>
<feature type="region of interest" description="Disordered" evidence="9">
    <location>
        <begin position="1"/>
        <end position="23"/>
    </location>
</feature>
<evidence type="ECO:0000259" key="10">
    <source>
        <dbReference type="PROSITE" id="PS50109"/>
    </source>
</evidence>
<dbReference type="AlphaFoldDB" id="A0A892IF98"/>
<evidence type="ECO:0000256" key="5">
    <source>
        <dbReference type="ARBA" id="ARBA00022741"/>
    </source>
</evidence>
<keyword evidence="3" id="KW-0597">Phosphoprotein</keyword>
<dbReference type="InterPro" id="IPR005467">
    <property type="entry name" value="His_kinase_dom"/>
</dbReference>
<dbReference type="GO" id="GO:0000155">
    <property type="term" value="F:phosphorelay sensor kinase activity"/>
    <property type="evidence" value="ECO:0007669"/>
    <property type="project" value="InterPro"/>
</dbReference>
<dbReference type="EMBL" id="CP069484">
    <property type="protein sequence ID" value="QRO80848.1"/>
    <property type="molecule type" value="Genomic_DNA"/>
</dbReference>
<dbReference type="CDD" id="cd00082">
    <property type="entry name" value="HisKA"/>
    <property type="match status" value="1"/>
</dbReference>
<dbReference type="PANTHER" id="PTHR43065:SF10">
    <property type="entry name" value="PEROXIDE STRESS-ACTIVATED HISTIDINE KINASE MAK3"/>
    <property type="match status" value="1"/>
</dbReference>
<dbReference type="GeneID" id="93131113"/>
<dbReference type="Gene3D" id="3.30.565.10">
    <property type="entry name" value="Histidine kinase-like ATPase, C-terminal domain"/>
    <property type="match status" value="1"/>
</dbReference>
<name>A0A892IF98_9BURK</name>
<keyword evidence="6 11" id="KW-0418">Kinase</keyword>
<keyword evidence="8" id="KW-0902">Two-component regulatory system</keyword>
<dbReference type="Proteomes" id="UP000625568">
    <property type="component" value="Chromosome 3"/>
</dbReference>
<keyword evidence="12" id="KW-1185">Reference proteome</keyword>
<evidence type="ECO:0000256" key="9">
    <source>
        <dbReference type="SAM" id="MobiDB-lite"/>
    </source>
</evidence>
<dbReference type="InterPro" id="IPR003661">
    <property type="entry name" value="HisK_dim/P_dom"/>
</dbReference>
<dbReference type="PRINTS" id="PR00344">
    <property type="entry name" value="BCTRLSENSOR"/>
</dbReference>
<evidence type="ECO:0000313" key="11">
    <source>
        <dbReference type="EMBL" id="QRO80848.1"/>
    </source>
</evidence>
<dbReference type="SMART" id="SM00387">
    <property type="entry name" value="HATPase_c"/>
    <property type="match status" value="1"/>
</dbReference>